<feature type="binding site" evidence="1">
    <location>
        <position position="43"/>
    </location>
    <ligand>
        <name>Mg(2+)</name>
        <dbReference type="ChEBI" id="CHEBI:18420"/>
        <label>4</label>
    </ligand>
</feature>
<keyword evidence="1" id="KW-0547">Nucleotide-binding</keyword>
<dbReference type="NCBIfam" id="TIGR01379">
    <property type="entry name" value="thiL"/>
    <property type="match status" value="1"/>
</dbReference>
<feature type="binding site" evidence="1">
    <location>
        <position position="74"/>
    </location>
    <ligand>
        <name>Mg(2+)</name>
        <dbReference type="ChEBI" id="CHEBI:18420"/>
        <label>2</label>
    </ligand>
</feature>
<dbReference type="InterPro" id="IPR006283">
    <property type="entry name" value="ThiL-like"/>
</dbReference>
<evidence type="ECO:0000259" key="2">
    <source>
        <dbReference type="Pfam" id="PF00586"/>
    </source>
</evidence>
<comment type="similarity">
    <text evidence="1">Belongs to the thiamine-monophosphate kinase family.</text>
</comment>
<keyword evidence="1 3" id="KW-0808">Transferase</keyword>
<dbReference type="GO" id="GO:0009030">
    <property type="term" value="F:thiamine-phosphate kinase activity"/>
    <property type="evidence" value="ECO:0007669"/>
    <property type="project" value="UniProtKB-UniRule"/>
</dbReference>
<feature type="binding site" evidence="1">
    <location>
        <position position="32"/>
    </location>
    <ligand>
        <name>Mg(2+)</name>
        <dbReference type="ChEBI" id="CHEBI:18420"/>
        <label>4</label>
    </ligand>
</feature>
<dbReference type="GO" id="GO:0000287">
    <property type="term" value="F:magnesium ion binding"/>
    <property type="evidence" value="ECO:0007669"/>
    <property type="project" value="UniProtKB-UniRule"/>
</dbReference>
<feature type="binding site" evidence="1">
    <location>
        <position position="122"/>
    </location>
    <ligand>
        <name>Mg(2+)</name>
        <dbReference type="ChEBI" id="CHEBI:18420"/>
        <label>1</label>
    </ligand>
</feature>
<evidence type="ECO:0000313" key="3">
    <source>
        <dbReference type="EMBL" id="HGK28528.1"/>
    </source>
</evidence>
<dbReference type="GO" id="GO:0009228">
    <property type="term" value="P:thiamine biosynthetic process"/>
    <property type="evidence" value="ECO:0007669"/>
    <property type="project" value="UniProtKB-KW"/>
</dbReference>
<dbReference type="PIRSF" id="PIRSF005303">
    <property type="entry name" value="Thiam_monoph_kin"/>
    <property type="match status" value="1"/>
</dbReference>
<dbReference type="SUPFAM" id="SSF55326">
    <property type="entry name" value="PurM N-terminal domain-like"/>
    <property type="match status" value="1"/>
</dbReference>
<comment type="pathway">
    <text evidence="1">Cofactor biosynthesis; thiamine diphosphate biosynthesis; thiamine diphosphate from thiamine phosphate: step 1/1.</text>
</comment>
<feature type="binding site" evidence="1">
    <location>
        <position position="74"/>
    </location>
    <ligand>
        <name>Mg(2+)</name>
        <dbReference type="ChEBI" id="CHEBI:18420"/>
        <label>3</label>
    </ligand>
</feature>
<dbReference type="AlphaFoldDB" id="A0A7C4CDW9"/>
<feature type="binding site" evidence="1">
    <location>
        <position position="210"/>
    </location>
    <ligand>
        <name>ATP</name>
        <dbReference type="ChEBI" id="CHEBI:30616"/>
    </ligand>
</feature>
<feature type="domain" description="PurM-like N-terminal" evidence="2">
    <location>
        <begin position="30"/>
        <end position="138"/>
    </location>
</feature>
<feature type="binding site" evidence="1">
    <location>
        <position position="45"/>
    </location>
    <ligand>
        <name>Mg(2+)</name>
        <dbReference type="ChEBI" id="CHEBI:18420"/>
        <label>2</label>
    </ligand>
</feature>
<comment type="catalytic activity">
    <reaction evidence="1">
        <text>thiamine phosphate + ATP = thiamine diphosphate + ADP</text>
        <dbReference type="Rhea" id="RHEA:15913"/>
        <dbReference type="ChEBI" id="CHEBI:30616"/>
        <dbReference type="ChEBI" id="CHEBI:37575"/>
        <dbReference type="ChEBI" id="CHEBI:58937"/>
        <dbReference type="ChEBI" id="CHEBI:456216"/>
        <dbReference type="EC" id="2.7.4.16"/>
    </reaction>
</comment>
<feature type="binding site" evidence="1">
    <location>
        <position position="208"/>
    </location>
    <ligand>
        <name>Mg(2+)</name>
        <dbReference type="ChEBI" id="CHEBI:18420"/>
        <label>3</label>
    </ligand>
</feature>
<feature type="binding site" evidence="1">
    <location>
        <position position="32"/>
    </location>
    <ligand>
        <name>Mg(2+)</name>
        <dbReference type="ChEBI" id="CHEBI:18420"/>
        <label>3</label>
    </ligand>
</feature>
<dbReference type="EC" id="2.7.4.16" evidence="1"/>
<dbReference type="InterPro" id="IPR016188">
    <property type="entry name" value="PurM-like_N"/>
</dbReference>
<feature type="binding site" evidence="1">
    <location>
        <position position="45"/>
    </location>
    <ligand>
        <name>Mg(2+)</name>
        <dbReference type="ChEBI" id="CHEBI:18420"/>
        <label>1</label>
    </ligand>
</feature>
<dbReference type="PANTHER" id="PTHR30270:SF0">
    <property type="entry name" value="THIAMINE-MONOPHOSPHATE KINASE"/>
    <property type="match status" value="1"/>
</dbReference>
<dbReference type="PANTHER" id="PTHR30270">
    <property type="entry name" value="THIAMINE-MONOPHOSPHATE KINASE"/>
    <property type="match status" value="1"/>
</dbReference>
<dbReference type="InterPro" id="IPR036921">
    <property type="entry name" value="PurM-like_N_sf"/>
</dbReference>
<gene>
    <name evidence="1 3" type="primary">thiL</name>
    <name evidence="3" type="ORF">ENS41_06185</name>
</gene>
<feature type="binding site" evidence="1">
    <location>
        <position position="261"/>
    </location>
    <ligand>
        <name>substrate</name>
    </ligand>
</feature>
<name>A0A7C4CDW9_UNCW3</name>
<dbReference type="HAMAP" id="MF_02128">
    <property type="entry name" value="TMP_kinase"/>
    <property type="match status" value="1"/>
</dbReference>
<keyword evidence="1" id="KW-0479">Metal-binding</keyword>
<keyword evidence="1" id="KW-0784">Thiamine biosynthesis</keyword>
<proteinExistence type="inferred from homology"/>
<dbReference type="Pfam" id="PF00586">
    <property type="entry name" value="AIRS"/>
    <property type="match status" value="1"/>
</dbReference>
<protein>
    <recommendedName>
        <fullName evidence="1">Thiamine-monophosphate kinase</fullName>
        <shortName evidence="1">TMP kinase</shortName>
        <shortName evidence="1">Thiamine-phosphate kinase</shortName>
        <ecNumber evidence="1">2.7.4.16</ecNumber>
    </recommendedName>
</protein>
<evidence type="ECO:0000256" key="1">
    <source>
        <dbReference type="HAMAP-Rule" id="MF_02128"/>
    </source>
</evidence>
<sequence>MRVSRMGEAGLIELIRRTVRTRGRLKVGIGDDACVLKDGTVLTTDAYAEGVHFDLAYMSFRQVGERCACAALSDVVAMGAEPEVLLVSLCLRHDVRDSDIRALYRGIEAVCRRFGCEVGGGDIIAADRFVLALSASGRTSRPLLRSAARPGDFVYLTGFAGLAETGRLVLKHRLRREGFAAAVRRHLRPLPRLDVASSIGSAIHALIDTSDGLATDAAHIAEMSRVRLELDASAIPVAPATRRLCRKLRLDSTRFVLTAGEDYELLLTSPRVLPRCVGGSMLTCIGQVRRGSGLYAVSNGVTGQVRERGYDHLA</sequence>
<dbReference type="CDD" id="cd02194">
    <property type="entry name" value="ThiL"/>
    <property type="match status" value="1"/>
</dbReference>
<reference evidence="3" key="1">
    <citation type="journal article" date="2020" name="mSystems">
        <title>Genome- and Community-Level Interaction Insights into Carbon Utilization and Element Cycling Functions of Hydrothermarchaeota in Hydrothermal Sediment.</title>
        <authorList>
            <person name="Zhou Z."/>
            <person name="Liu Y."/>
            <person name="Xu W."/>
            <person name="Pan J."/>
            <person name="Luo Z.H."/>
            <person name="Li M."/>
        </authorList>
    </citation>
    <scope>NUCLEOTIDE SEQUENCE [LARGE SCALE GENOMIC DNA]</scope>
    <source>
        <strain evidence="3">SpSt-488</strain>
    </source>
</reference>
<dbReference type="UniPathway" id="UPA00060">
    <property type="reaction ID" value="UER00142"/>
</dbReference>
<keyword evidence="1 3" id="KW-0418">Kinase</keyword>
<organism evidence="3">
    <name type="scientific">candidate division WOR-3 bacterium</name>
    <dbReference type="NCBI Taxonomy" id="2052148"/>
    <lineage>
        <taxon>Bacteria</taxon>
        <taxon>Bacteria division WOR-3</taxon>
    </lineage>
</organism>
<feature type="binding site" evidence="1">
    <location>
        <position position="145"/>
    </location>
    <ligand>
        <name>ATP</name>
        <dbReference type="ChEBI" id="CHEBI:30616"/>
    </ligand>
</feature>
<feature type="binding site" evidence="1">
    <location>
        <position position="52"/>
    </location>
    <ligand>
        <name>substrate</name>
    </ligand>
</feature>
<accession>A0A7C4CDW9</accession>
<feature type="binding site" evidence="1">
    <location>
        <position position="211"/>
    </location>
    <ligand>
        <name>Mg(2+)</name>
        <dbReference type="ChEBI" id="CHEBI:18420"/>
        <label>5</label>
    </ligand>
</feature>
<dbReference type="InterPro" id="IPR036676">
    <property type="entry name" value="PurM-like_C_sf"/>
</dbReference>
<dbReference type="GO" id="GO:0005524">
    <property type="term" value="F:ATP binding"/>
    <property type="evidence" value="ECO:0007669"/>
    <property type="project" value="UniProtKB-UniRule"/>
</dbReference>
<dbReference type="EMBL" id="DSUT01000129">
    <property type="protein sequence ID" value="HGK28528.1"/>
    <property type="molecule type" value="Genomic_DNA"/>
</dbReference>
<feature type="binding site" evidence="1">
    <location>
        <begin position="121"/>
        <end position="122"/>
    </location>
    <ligand>
        <name>ATP</name>
        <dbReference type="ChEBI" id="CHEBI:30616"/>
    </ligand>
</feature>
<feature type="binding site" evidence="1">
    <location>
        <position position="310"/>
    </location>
    <ligand>
        <name>substrate</name>
    </ligand>
</feature>
<dbReference type="GO" id="GO:0009229">
    <property type="term" value="P:thiamine diphosphate biosynthetic process"/>
    <property type="evidence" value="ECO:0007669"/>
    <property type="project" value="UniProtKB-UniRule"/>
</dbReference>
<dbReference type="Gene3D" id="3.30.1330.10">
    <property type="entry name" value="PurM-like, N-terminal domain"/>
    <property type="match status" value="1"/>
</dbReference>
<feature type="binding site" evidence="1">
    <location>
        <position position="44"/>
    </location>
    <ligand>
        <name>Mg(2+)</name>
        <dbReference type="ChEBI" id="CHEBI:18420"/>
        <label>1</label>
    </ligand>
</feature>
<comment type="miscellaneous">
    <text evidence="1">Reaction mechanism of ThiL seems to utilize a direct, inline transfer of the gamma-phosphate of ATP to TMP rather than a phosphorylated enzyme intermediate.</text>
</comment>
<keyword evidence="1" id="KW-0067">ATP-binding</keyword>
<keyword evidence="1" id="KW-0460">Magnesium</keyword>
<comment type="function">
    <text evidence="1">Catalyzes the ATP-dependent phosphorylation of thiamine-monophosphate (TMP) to form thiamine-pyrophosphate (TPP), the active form of vitamin B1.</text>
</comment>
<comment type="caution">
    <text evidence="3">The sequence shown here is derived from an EMBL/GenBank/DDBJ whole genome shotgun (WGS) entry which is preliminary data.</text>
</comment>
<feature type="binding site" evidence="1">
    <location>
        <position position="74"/>
    </location>
    <ligand>
        <name>Mg(2+)</name>
        <dbReference type="ChEBI" id="CHEBI:18420"/>
        <label>4</label>
    </ligand>
</feature>
<feature type="binding site" evidence="1">
    <location>
        <position position="104"/>
    </location>
    <ligand>
        <name>ATP</name>
        <dbReference type="ChEBI" id="CHEBI:30616"/>
    </ligand>
</feature>
<dbReference type="Gene3D" id="3.90.650.10">
    <property type="entry name" value="PurM-like C-terminal domain"/>
    <property type="match status" value="1"/>
</dbReference>
<dbReference type="SUPFAM" id="SSF56042">
    <property type="entry name" value="PurM C-terminal domain-like"/>
    <property type="match status" value="1"/>
</dbReference>